<keyword evidence="5" id="KW-1185">Reference proteome</keyword>
<dbReference type="InterPro" id="IPR049445">
    <property type="entry name" value="TetR_SbtR-like_C"/>
</dbReference>
<dbReference type="AlphaFoldDB" id="A0A221VZ16"/>
<dbReference type="PANTHER" id="PTHR30055:SF234">
    <property type="entry name" value="HTH-TYPE TRANSCRIPTIONAL REGULATOR BETI"/>
    <property type="match status" value="1"/>
</dbReference>
<accession>A0A221VZ16</accession>
<dbReference type="Pfam" id="PF21597">
    <property type="entry name" value="TetR_C_43"/>
    <property type="match status" value="1"/>
</dbReference>
<organism evidence="4 5">
    <name type="scientific">Actinoalloteichus hoggarensis</name>
    <dbReference type="NCBI Taxonomy" id="1470176"/>
    <lineage>
        <taxon>Bacteria</taxon>
        <taxon>Bacillati</taxon>
        <taxon>Actinomycetota</taxon>
        <taxon>Actinomycetes</taxon>
        <taxon>Pseudonocardiales</taxon>
        <taxon>Pseudonocardiaceae</taxon>
        <taxon>Actinoalloteichus</taxon>
    </lineage>
</organism>
<dbReference type="Gene3D" id="1.10.357.10">
    <property type="entry name" value="Tetracycline Repressor, domain 2"/>
    <property type="match status" value="1"/>
</dbReference>
<dbReference type="PROSITE" id="PS50977">
    <property type="entry name" value="HTH_TETR_2"/>
    <property type="match status" value="1"/>
</dbReference>
<dbReference type="KEGG" id="ahg:AHOG_05650"/>
<keyword evidence="2" id="KW-0238">DNA-binding</keyword>
<dbReference type="InterPro" id="IPR036271">
    <property type="entry name" value="Tet_transcr_reg_TetR-rel_C_sf"/>
</dbReference>
<dbReference type="Pfam" id="PF00440">
    <property type="entry name" value="TetR_N"/>
    <property type="match status" value="1"/>
</dbReference>
<evidence type="ECO:0000256" key="3">
    <source>
        <dbReference type="ARBA" id="ARBA00023163"/>
    </source>
</evidence>
<gene>
    <name evidence="4" type="ORF">AHOG_05650</name>
</gene>
<sequence>MPPPDQVLRADAARNYERIVVAAERAFEEIGPAATLEEVARRAGVGVATVYRRFRNRDQLVRAVFARAFVAIELAAVETDDPWQDLLHFLHATVDVLAGRQAVLALAREVDSIDVRLLDRCEHLVGGLLRRARAAGVTRPELEPRDVAAVVVMALAVVRPDDVGGADRRRYLALLTDGLRPAPTALPPAATLPSRCRA</sequence>
<name>A0A221VZ16_9PSEU</name>
<evidence type="ECO:0000313" key="5">
    <source>
        <dbReference type="Proteomes" id="UP000204221"/>
    </source>
</evidence>
<dbReference type="SUPFAM" id="SSF48498">
    <property type="entry name" value="Tetracyclin repressor-like, C-terminal domain"/>
    <property type="match status" value="1"/>
</dbReference>
<evidence type="ECO:0000313" key="4">
    <source>
        <dbReference type="EMBL" id="ASO18783.1"/>
    </source>
</evidence>
<keyword evidence="1" id="KW-0805">Transcription regulation</keyword>
<dbReference type="PRINTS" id="PR00455">
    <property type="entry name" value="HTHTETR"/>
</dbReference>
<dbReference type="RefSeq" id="WP_093940412.1">
    <property type="nucleotide sequence ID" value="NZ_CP022521.1"/>
</dbReference>
<reference evidence="4 5" key="1">
    <citation type="submission" date="2017-07" db="EMBL/GenBank/DDBJ databases">
        <title>Complete genome sequence of Actinoalloteichus hoggarensis DSM 45943, type strain of Actinoalloteichus hoggarensis.</title>
        <authorList>
            <person name="Ruckert C."/>
            <person name="Nouioui I."/>
            <person name="Willmese J."/>
            <person name="van Wezel G."/>
            <person name="Klenk H.-P."/>
            <person name="Kalinowski J."/>
            <person name="Zotchev S.B."/>
        </authorList>
    </citation>
    <scope>NUCLEOTIDE SEQUENCE [LARGE SCALE GENOMIC DNA]</scope>
    <source>
        <strain evidence="4 5">DSM 45943</strain>
    </source>
</reference>
<dbReference type="SUPFAM" id="SSF46689">
    <property type="entry name" value="Homeodomain-like"/>
    <property type="match status" value="1"/>
</dbReference>
<dbReference type="InterPro" id="IPR050109">
    <property type="entry name" value="HTH-type_TetR-like_transc_reg"/>
</dbReference>
<dbReference type="InterPro" id="IPR001647">
    <property type="entry name" value="HTH_TetR"/>
</dbReference>
<dbReference type="GO" id="GO:0000976">
    <property type="term" value="F:transcription cis-regulatory region binding"/>
    <property type="evidence" value="ECO:0007669"/>
    <property type="project" value="TreeGrafter"/>
</dbReference>
<evidence type="ECO:0000256" key="2">
    <source>
        <dbReference type="ARBA" id="ARBA00023125"/>
    </source>
</evidence>
<evidence type="ECO:0000256" key="1">
    <source>
        <dbReference type="ARBA" id="ARBA00023015"/>
    </source>
</evidence>
<keyword evidence="3" id="KW-0804">Transcription</keyword>
<dbReference type="OrthoDB" id="9795011at2"/>
<dbReference type="PANTHER" id="PTHR30055">
    <property type="entry name" value="HTH-TYPE TRANSCRIPTIONAL REGULATOR RUTR"/>
    <property type="match status" value="1"/>
</dbReference>
<dbReference type="Proteomes" id="UP000204221">
    <property type="component" value="Chromosome"/>
</dbReference>
<dbReference type="InterPro" id="IPR009057">
    <property type="entry name" value="Homeodomain-like_sf"/>
</dbReference>
<protein>
    <submittedName>
        <fullName evidence="4">Transcriptional regulator, TetR family</fullName>
    </submittedName>
</protein>
<dbReference type="EMBL" id="CP022521">
    <property type="protein sequence ID" value="ASO18783.1"/>
    <property type="molecule type" value="Genomic_DNA"/>
</dbReference>
<proteinExistence type="predicted"/>
<dbReference type="GO" id="GO:0003700">
    <property type="term" value="F:DNA-binding transcription factor activity"/>
    <property type="evidence" value="ECO:0007669"/>
    <property type="project" value="TreeGrafter"/>
</dbReference>